<comment type="caution">
    <text evidence="1">The sequence shown here is derived from an EMBL/GenBank/DDBJ whole genome shotgun (WGS) entry which is preliminary data.</text>
</comment>
<gene>
    <name evidence="1" type="ORF">GMD92_20630</name>
</gene>
<protein>
    <submittedName>
        <fullName evidence="1">Uncharacterized protein</fullName>
    </submittedName>
</protein>
<dbReference type="EMBL" id="WNDA01000065">
    <property type="protein sequence ID" value="MTU71384.1"/>
    <property type="molecule type" value="Genomic_DNA"/>
</dbReference>
<reference evidence="1 2" key="1">
    <citation type="journal article" date="2019" name="Nat. Med.">
        <title>A library of human gut bacterial isolates paired with longitudinal multiomics data enables mechanistic microbiome research.</title>
        <authorList>
            <person name="Poyet M."/>
            <person name="Groussin M."/>
            <person name="Gibbons S.M."/>
            <person name="Avila-Pacheco J."/>
            <person name="Jiang X."/>
            <person name="Kearney S.M."/>
            <person name="Perrotta A.R."/>
            <person name="Berdy B."/>
            <person name="Zhao S."/>
            <person name="Lieberman T.D."/>
            <person name="Swanson P.K."/>
            <person name="Smith M."/>
            <person name="Roesemann S."/>
            <person name="Alexander J.E."/>
            <person name="Rich S.A."/>
            <person name="Livny J."/>
            <person name="Vlamakis H."/>
            <person name="Clish C."/>
            <person name="Bullock K."/>
            <person name="Deik A."/>
            <person name="Scott J."/>
            <person name="Pierce K.A."/>
            <person name="Xavier R.J."/>
            <person name="Alm E.J."/>
        </authorList>
    </citation>
    <scope>NUCLEOTIDE SEQUENCE [LARGE SCALE GENOMIC DNA]</scope>
    <source>
        <strain evidence="1 2">BIOML-A16</strain>
    </source>
</reference>
<evidence type="ECO:0000313" key="2">
    <source>
        <dbReference type="Proteomes" id="UP000448908"/>
    </source>
</evidence>
<dbReference type="RefSeq" id="WP_122338863.1">
    <property type="nucleotide sequence ID" value="NZ_JAASIN010000026.1"/>
</dbReference>
<proteinExistence type="predicted"/>
<accession>A0AA43W7B8</accession>
<organism evidence="1 2">
    <name type="scientific">Parabacteroides merdae</name>
    <dbReference type="NCBI Taxonomy" id="46503"/>
    <lineage>
        <taxon>Bacteria</taxon>
        <taxon>Pseudomonadati</taxon>
        <taxon>Bacteroidota</taxon>
        <taxon>Bacteroidia</taxon>
        <taxon>Bacteroidales</taxon>
        <taxon>Tannerellaceae</taxon>
        <taxon>Parabacteroides</taxon>
    </lineage>
</organism>
<dbReference type="AlphaFoldDB" id="A0AA43W7B8"/>
<dbReference type="Proteomes" id="UP000448908">
    <property type="component" value="Unassembled WGS sequence"/>
</dbReference>
<evidence type="ECO:0000313" key="1">
    <source>
        <dbReference type="EMBL" id="MTU71384.1"/>
    </source>
</evidence>
<name>A0AA43W7B8_9BACT</name>
<sequence>MKNEYKHDVFLYQSITSHLFVCDYADQEQFPANRIPISISGDVIIRKKIIKPDSTHVIPYNCEGMIASGFDQVSFEGTVPYFLVDEKEEVIAVGCVWLEEQRFDL</sequence>